<reference evidence="1" key="1">
    <citation type="submission" date="2022-07" db="EMBL/GenBank/DDBJ databases">
        <authorList>
            <person name="Macas J."/>
            <person name="Novak P."/>
            <person name="Neumann P."/>
        </authorList>
    </citation>
    <scope>NUCLEOTIDE SEQUENCE</scope>
</reference>
<accession>A0A9P1EI66</accession>
<proteinExistence type="predicted"/>
<dbReference type="AlphaFoldDB" id="A0A9P1EI66"/>
<evidence type="ECO:0000313" key="2">
    <source>
        <dbReference type="Proteomes" id="UP001152484"/>
    </source>
</evidence>
<evidence type="ECO:0000313" key="1">
    <source>
        <dbReference type="EMBL" id="CAH9108870.1"/>
    </source>
</evidence>
<comment type="caution">
    <text evidence="1">The sequence shown here is derived from an EMBL/GenBank/DDBJ whole genome shotgun (WGS) entry which is preliminary data.</text>
</comment>
<dbReference type="EMBL" id="CAMAPE010000052">
    <property type="protein sequence ID" value="CAH9108870.1"/>
    <property type="molecule type" value="Genomic_DNA"/>
</dbReference>
<keyword evidence="2" id="KW-1185">Reference proteome</keyword>
<name>A0A9P1EI66_CUSEU</name>
<protein>
    <submittedName>
        <fullName evidence="1">Uncharacterized protein</fullName>
    </submittedName>
</protein>
<dbReference type="Proteomes" id="UP001152484">
    <property type="component" value="Unassembled WGS sequence"/>
</dbReference>
<gene>
    <name evidence="1" type="ORF">CEURO_LOCUS18256</name>
</gene>
<sequence length="134" mass="15272">MNVPSTFNFRPASKLGPLNDERLKYHHHLGTNIPNTFNFRPASKLGPLYDERVHQLDKAWSALLSSGDEHPQRHPSTSRQRQRLVLYMTNSFISAVVIRRRTSSNAVLHFQAGANTQSFIKARTSSQKSNVQFL</sequence>
<organism evidence="1 2">
    <name type="scientific">Cuscuta europaea</name>
    <name type="common">European dodder</name>
    <dbReference type="NCBI Taxonomy" id="41803"/>
    <lineage>
        <taxon>Eukaryota</taxon>
        <taxon>Viridiplantae</taxon>
        <taxon>Streptophyta</taxon>
        <taxon>Embryophyta</taxon>
        <taxon>Tracheophyta</taxon>
        <taxon>Spermatophyta</taxon>
        <taxon>Magnoliopsida</taxon>
        <taxon>eudicotyledons</taxon>
        <taxon>Gunneridae</taxon>
        <taxon>Pentapetalae</taxon>
        <taxon>asterids</taxon>
        <taxon>lamiids</taxon>
        <taxon>Solanales</taxon>
        <taxon>Convolvulaceae</taxon>
        <taxon>Cuscuteae</taxon>
        <taxon>Cuscuta</taxon>
        <taxon>Cuscuta subgen. Cuscuta</taxon>
    </lineage>
</organism>